<dbReference type="PANTHER" id="PTHR15722">
    <property type="entry name" value="IFT140/172-RELATED"/>
    <property type="match status" value="1"/>
</dbReference>
<reference evidence="13" key="1">
    <citation type="submission" date="2019-03" db="EMBL/GenBank/DDBJ databases">
        <title>Improved annotation for the trematode Fasciola hepatica.</title>
        <authorList>
            <person name="Choi Y.-J."/>
            <person name="Martin J."/>
            <person name="Mitreva M."/>
        </authorList>
    </citation>
    <scope>NUCLEOTIDE SEQUENCE [LARGE SCALE GENOMIC DNA]</scope>
</reference>
<evidence type="ECO:0000256" key="2">
    <source>
        <dbReference type="ARBA" id="ARBA00022574"/>
    </source>
</evidence>
<dbReference type="InterPro" id="IPR001680">
    <property type="entry name" value="WD40_rpt"/>
</dbReference>
<dbReference type="Pfam" id="PF23385">
    <property type="entry name" value="Beta-prop_IFT140_2nd"/>
    <property type="match status" value="2"/>
</dbReference>
<feature type="coiled-coil region" evidence="7">
    <location>
        <begin position="1930"/>
        <end position="1960"/>
    </location>
</feature>
<keyword evidence="5" id="KW-0969">Cilium</keyword>
<feature type="domain" description="IFT140 second beta-propeller" evidence="10">
    <location>
        <begin position="969"/>
        <end position="1030"/>
    </location>
</feature>
<evidence type="ECO:0000313" key="14">
    <source>
        <dbReference type="Proteomes" id="UP000230066"/>
    </source>
</evidence>
<evidence type="ECO:0000256" key="7">
    <source>
        <dbReference type="SAM" id="Coils"/>
    </source>
</evidence>
<proteinExistence type="predicted"/>
<organism evidence="13 14">
    <name type="scientific">Fasciola hepatica</name>
    <name type="common">Liver fluke</name>
    <dbReference type="NCBI Taxonomy" id="6192"/>
    <lineage>
        <taxon>Eukaryota</taxon>
        <taxon>Metazoa</taxon>
        <taxon>Spiralia</taxon>
        <taxon>Lophotrochozoa</taxon>
        <taxon>Platyhelminthes</taxon>
        <taxon>Trematoda</taxon>
        <taxon>Digenea</taxon>
        <taxon>Plagiorchiida</taxon>
        <taxon>Echinostomata</taxon>
        <taxon>Echinostomatoidea</taxon>
        <taxon>Fasciolidae</taxon>
        <taxon>Fasciola</taxon>
    </lineage>
</organism>
<name>A0A4E0RK78_FASHE</name>
<dbReference type="InterPro" id="IPR056155">
    <property type="entry name" value="Beta-prop_IFT140_2nd"/>
</dbReference>
<sequence>MAVFISSRIDGVCNEVLQLSWHPSHLLLAVATHNLTESGEVTVISFNGEKNDRITISRPYFATSLSWNPSSLILAVGWSTGHISFLYVSENNVVDVNEIMNQSVNSLTWSSRGSRLLATGIDGDIFLWRRTALGDMQLKPLVTMAIDTSITTAVLLHMKVEDSIEMDITILAKAAVKGDEKALEILSSKKSSELTSVAFEGCESSTFLIGCSDGRVLRVSGDASSSNLTPDSGPNRLTTLMTCEGSINNLLCHPTNGMLIVITEKGVLCHYQLAPPNGASAREITKMKLAVSFTGRPSVTWAGQSVLAMALGESVVRLWDVERADNYTLEPNVSECDTSERTVKAVQVAYSCRHQILACGLSNGMVAFWQYGTELTGRNNLHRLLQSDSSCADSSESLIGTGESAEAVEDYPNGAEHSRWPVGVQSSDRNEFERGPEYNWHPQPTAILTYRTEDEFSSGLSETGRQVYVLSWDGTEERLAIAVSARQSQDNTMFTQGLTPKCAAYLLERQSLCGGFGGSGCAVVQTGPRSLAMLTTVLPGQSGTVSKPETADTVADSLNPLSVPLPTSNANLPTSFIVTSTALRPGGNTRKLASISDDSHPMPMIREYEAQVEDQIRALYCTQEYLAYWNGNRVSIFKHTAGDCIVHFASFPCEFRLVGMYDQNIFTVEPFKLQVRSLQGTVKQLINFGENEGTVIRTAQCGTFLLCLTSLGKARIFDLSKREVKSVQSSKSLTELVLSTALTLEISHTTADHAKANQEILMTASASLREIRIAHVAINITGNVISFSVEMVADGSVCDARWPKTTEARGNESHTNSKPRNPLTRDQGLKPITDSRSKGALKEWIPDTRVYIYHLEKDKLQYFDCCELTRHATLAGGPLDSREVGGRWPQRHYWDQFEPRLLVVEASSLPNEHPMIKRGMQNFADNGDKRQIQSSASETQISLAEEDLRLHLNSTSPNSNMTGVQSRQSSSKVTDSSPTLREYTSSKLCTLIVSLFAGAEQFKPVIQEQFPMAVQHSALLGIEVPYYYFSVRCDLVYRFVHERCQRRREMVTSTGRRLVGDDTGVVGSTVQDLTEAPIETSASGDKSAKKKTDELYTLPDMGQTNTVCPEQKPHTGLKIHYVHRRIMRDFVDLEWTDANTREAMLAFSYYLTMGEMDAAFKAMKLIKSPAVWQNMARMCVSTCRLDVARVCLGKMGDAMAALMVREARQREPEPEAQAGELALQLGMPDEAERLFARCYRWDLVIRLYQSLGQWEKALQVAATHCRISLRATHYAYAKELEASGKLKEAMEHYILSETHRFEVPRMLKLSPTLLEAFVNQQHDRTIQRWWAQTLEAEGRLEDAKSYYMQAKDYLSLVRVLCCLGKEAEAEALCNETGDPAACYHLARQMEASGNVDQAIRLFTRAKAYSSAVRLCKENNRYDHLYSLAQLGRPEDMLEAAIHLESCPSHAHKAILLFHKADQIGRAVELAFKTRQFAALQAVAGSLDDRIDPALLKQCAEFFTQNNQFDRAVDVLAAGKQYWDALKLCGEFNVPITEELVEKLTPPLPSEQDSVTTLKNRPEPLSESERTSILVELGELCLSQGQYHLACKKFTQAGSRLAAMKALLRSGDTEKIIFFANVSKQKEIYVMAANYLQTLDEWRTNVDTMRTIVNFYTRGKAPESLASFYEACAHYWDALKLCGEFNVPITEELVEKLTPPLPSEQDSVTTLKNRPEPLSESERTSILVELGELCLSQGQYHLACKKFTQAGSRLAAMKALLRSGDTEKIIFFANVSKQKEIYVMAANYLQTLDEWRTNVDTMRTIVNFYTRGKAPESLASFYEACAHAEIEEFGSYEKATGALTEAYKVLMKAVNSEIANETSELRLQKRLSQIKNKATMCKEFAETQLLFSVNPVEAMRNCQTLLEHTEPGDILRPGDIYAAMIREFVAKEKYQAALACMEEMRDRLQSTNQSVTRYLDRKTLDQLHEALQISPINTTSDTDYQKGDADTVESPGFDDHFLEASVSDASDDDN</sequence>
<feature type="domain" description="IFT140 second beta-propeller" evidence="10">
    <location>
        <begin position="608"/>
        <end position="739"/>
    </location>
</feature>
<dbReference type="Proteomes" id="UP000230066">
    <property type="component" value="Unassembled WGS sequence"/>
</dbReference>
<feature type="domain" description="IFT140 first beta-propeller" evidence="9">
    <location>
        <begin position="2"/>
        <end position="376"/>
    </location>
</feature>
<evidence type="ECO:0000256" key="8">
    <source>
        <dbReference type="SAM" id="MobiDB-lite"/>
    </source>
</evidence>
<evidence type="ECO:0000256" key="6">
    <source>
        <dbReference type="ARBA" id="ARBA00023273"/>
    </source>
</evidence>
<keyword evidence="4" id="KW-0802">TPR repeat</keyword>
<evidence type="ECO:0000313" key="13">
    <source>
        <dbReference type="EMBL" id="THD28736.1"/>
    </source>
</evidence>
<dbReference type="Gene3D" id="2.130.10.10">
    <property type="entry name" value="YVTN repeat-like/Quinoprotein amine dehydrogenase"/>
    <property type="match status" value="2"/>
</dbReference>
<feature type="domain" description="IF140 C-terminal TPR" evidence="11">
    <location>
        <begin position="1815"/>
        <end position="1944"/>
    </location>
</feature>
<gene>
    <name evidence="13" type="ORF">D915_000371</name>
</gene>
<comment type="subcellular location">
    <subcellularLocation>
        <location evidence="1">Cell projection</location>
        <location evidence="1">Cilium</location>
    </subcellularLocation>
</comment>
<dbReference type="InterPro" id="IPR036322">
    <property type="entry name" value="WD40_repeat_dom_sf"/>
</dbReference>
<dbReference type="Pfam" id="PF24760">
    <property type="entry name" value="TPR_IF140_C"/>
    <property type="match status" value="1"/>
</dbReference>
<keyword evidence="2" id="KW-0853">WD repeat</keyword>
<dbReference type="InterPro" id="IPR056168">
    <property type="entry name" value="TPR_IF140/IFT172/WDR19"/>
</dbReference>
<dbReference type="Pfam" id="PF24762">
    <property type="entry name" value="TPR_IF140-IFT172"/>
    <property type="match status" value="2"/>
</dbReference>
<dbReference type="GO" id="GO:0036064">
    <property type="term" value="C:ciliary basal body"/>
    <property type="evidence" value="ECO:0007669"/>
    <property type="project" value="TreeGrafter"/>
</dbReference>
<keyword evidence="7" id="KW-0175">Coiled coil</keyword>
<dbReference type="Pfam" id="PF23383">
    <property type="entry name" value="Beta-prop_IFT140_1st"/>
    <property type="match status" value="1"/>
</dbReference>
<dbReference type="GO" id="GO:0005930">
    <property type="term" value="C:axoneme"/>
    <property type="evidence" value="ECO:0007669"/>
    <property type="project" value="TreeGrafter"/>
</dbReference>
<evidence type="ECO:0000256" key="5">
    <source>
        <dbReference type="ARBA" id="ARBA00023069"/>
    </source>
</evidence>
<dbReference type="SUPFAM" id="SSF48452">
    <property type="entry name" value="TPR-like"/>
    <property type="match status" value="1"/>
</dbReference>
<dbReference type="SMART" id="SM00320">
    <property type="entry name" value="WD40"/>
    <property type="match status" value="6"/>
</dbReference>
<dbReference type="InterPro" id="IPR015943">
    <property type="entry name" value="WD40/YVTN_repeat-like_dom_sf"/>
</dbReference>
<evidence type="ECO:0000259" key="10">
    <source>
        <dbReference type="Pfam" id="PF23385"/>
    </source>
</evidence>
<dbReference type="EMBL" id="JXXN02000084">
    <property type="protein sequence ID" value="THD28736.1"/>
    <property type="molecule type" value="Genomic_DNA"/>
</dbReference>
<feature type="domain" description="IF140/IFT172/WDR19 TPR" evidence="12">
    <location>
        <begin position="1154"/>
        <end position="1654"/>
    </location>
</feature>
<feature type="region of interest" description="Disordered" evidence="8">
    <location>
        <begin position="954"/>
        <end position="978"/>
    </location>
</feature>
<feature type="region of interest" description="Disordered" evidence="8">
    <location>
        <begin position="1977"/>
        <end position="1997"/>
    </location>
</feature>
<dbReference type="GO" id="GO:0035721">
    <property type="term" value="P:intraciliary retrograde transport"/>
    <property type="evidence" value="ECO:0007669"/>
    <property type="project" value="TreeGrafter"/>
</dbReference>
<evidence type="ECO:0000256" key="1">
    <source>
        <dbReference type="ARBA" id="ARBA00004138"/>
    </source>
</evidence>
<dbReference type="InterPro" id="IPR056156">
    <property type="entry name" value="TPR_IF140_C"/>
</dbReference>
<feature type="domain" description="IF140/IFT172/WDR19 TPR" evidence="12">
    <location>
        <begin position="1671"/>
        <end position="1807"/>
    </location>
</feature>
<dbReference type="GO" id="GO:0030991">
    <property type="term" value="C:intraciliary transport particle A"/>
    <property type="evidence" value="ECO:0007669"/>
    <property type="project" value="TreeGrafter"/>
</dbReference>
<dbReference type="InterPro" id="IPR056154">
    <property type="entry name" value="Beta-prop_IFT140_1st"/>
</dbReference>
<keyword evidence="6" id="KW-0966">Cell projection</keyword>
<dbReference type="InterPro" id="IPR011990">
    <property type="entry name" value="TPR-like_helical_dom_sf"/>
</dbReference>
<evidence type="ECO:0000259" key="12">
    <source>
        <dbReference type="Pfam" id="PF24762"/>
    </source>
</evidence>
<keyword evidence="3" id="KW-0677">Repeat</keyword>
<evidence type="ECO:0000256" key="3">
    <source>
        <dbReference type="ARBA" id="ARBA00022737"/>
    </source>
</evidence>
<evidence type="ECO:0000259" key="11">
    <source>
        <dbReference type="Pfam" id="PF24760"/>
    </source>
</evidence>
<accession>A0A4E0RK78</accession>
<comment type="caution">
    <text evidence="13">The sequence shown here is derived from an EMBL/GenBank/DDBJ whole genome shotgun (WGS) entry which is preliminary data.</text>
</comment>
<dbReference type="PANTHER" id="PTHR15722:SF7">
    <property type="entry name" value="INTRAFLAGELLAR TRANSPORT PROTEIN 140 HOMOLOG"/>
    <property type="match status" value="1"/>
</dbReference>
<feature type="region of interest" description="Disordered" evidence="8">
    <location>
        <begin position="805"/>
        <end position="836"/>
    </location>
</feature>
<dbReference type="FunFam" id="1.25.40.470:FF:000028">
    <property type="entry name" value="Intraflagellar transport protein 140-like protein"/>
    <property type="match status" value="1"/>
</dbReference>
<dbReference type="SUPFAM" id="SSF50978">
    <property type="entry name" value="WD40 repeat-like"/>
    <property type="match status" value="2"/>
</dbReference>
<dbReference type="Gene3D" id="1.25.40.470">
    <property type="match status" value="2"/>
</dbReference>
<evidence type="ECO:0000256" key="4">
    <source>
        <dbReference type="ARBA" id="ARBA00022803"/>
    </source>
</evidence>
<protein>
    <submittedName>
        <fullName evidence="13">Intraflagellar transport protein</fullName>
    </submittedName>
</protein>
<evidence type="ECO:0000259" key="9">
    <source>
        <dbReference type="Pfam" id="PF23383"/>
    </source>
</evidence>
<keyword evidence="14" id="KW-1185">Reference proteome</keyword>